<proteinExistence type="predicted"/>
<sequence>MVPVLELILILVIFIHLMKQVTNEEAEERKYSGVSMWPGVDFHWGPNKSVPTHFKSYNSSVPWEERVDVALSWFSHPQKPANLVMFYLQEPDSTGHKYGPDSPQVKSKVEEVDTLVGYLVSRLKILGLWERTNLIFLSDHGMMKVKKDAIVDLRSIPVSPDTYNYSSSSPTLLIYPLPGKEEEVYQGFLNASKTQPFSVYETVNSPPDWHYGPTPYMPPFYIVTDLGYAFSDAWWLRVPEDERNEEYGVHGYNNSFPEMQAYFIAHGPAFKKGYETPKGAVVDSVDVYPLICHLLGIQPRPNNGTLEHSMEFLLTRMPSIGSISVGFVIGIIAASIAVVLSLAYLVTNEEAGEGRYSGVSMWAGVDFHWGPNGSRPTHFKSYNKSMPWEERVDLALSWFSHPKKPANLIMFYIEEPDSAGHGYGPDSPQVKAKVEEVDKLVGYLISQLKFLDLWKRTNLILLSDHDEGVEEYGVHGYNNSFPEMQPYFIAHGPAFKKGYESSKDAIFNNVDVYALICHLLGIQPQPNNGTLEHSMQFLSLTGLPSTGSSDLQSGSTHFQSGSVALVLGIMAGIIVVPSLTYLVVVYLRQWKRQPFIPLLSSSISSLSPSVPLDSSGYSFRALMYCLGLTMPPGNVKKMRHKIFIVLLNCILLGFDNDLQKPHNAS</sequence>
<name>A0A7R9A780_9CRUS</name>
<keyword evidence="4" id="KW-1185">Reference proteome</keyword>
<dbReference type="PANTHER" id="PTHR10151:SF120">
    <property type="entry name" value="BIS(5'-ADENOSYL)-TRIPHOSPHATASE"/>
    <property type="match status" value="1"/>
</dbReference>
<feature type="transmembrane region" description="Helical" evidence="1">
    <location>
        <begin position="323"/>
        <end position="346"/>
    </location>
</feature>
<dbReference type="Proteomes" id="UP000677054">
    <property type="component" value="Unassembled WGS sequence"/>
</dbReference>
<dbReference type="PANTHER" id="PTHR10151">
    <property type="entry name" value="ECTONUCLEOTIDE PYROPHOSPHATASE/PHOSPHODIESTERASE"/>
    <property type="match status" value="1"/>
</dbReference>
<dbReference type="GO" id="GO:0016787">
    <property type="term" value="F:hydrolase activity"/>
    <property type="evidence" value="ECO:0007669"/>
    <property type="project" value="UniProtKB-ARBA"/>
</dbReference>
<protein>
    <submittedName>
        <fullName evidence="3">Uncharacterized protein</fullName>
    </submittedName>
</protein>
<dbReference type="CDD" id="cd16018">
    <property type="entry name" value="Enpp"/>
    <property type="match status" value="2"/>
</dbReference>
<feature type="signal peptide" evidence="2">
    <location>
        <begin position="1"/>
        <end position="20"/>
    </location>
</feature>
<dbReference type="EMBL" id="LR900836">
    <property type="protein sequence ID" value="CAD7247053.1"/>
    <property type="molecule type" value="Genomic_DNA"/>
</dbReference>
<keyword evidence="1" id="KW-0812">Transmembrane</keyword>
<feature type="transmembrane region" description="Helical" evidence="1">
    <location>
        <begin position="563"/>
        <end position="587"/>
    </location>
</feature>
<reference evidence="3" key="1">
    <citation type="submission" date="2020-11" db="EMBL/GenBank/DDBJ databases">
        <authorList>
            <person name="Tran Van P."/>
        </authorList>
    </citation>
    <scope>NUCLEOTIDE SEQUENCE</scope>
</reference>
<feature type="chain" id="PRO_5036209718" evidence="2">
    <location>
        <begin position="21"/>
        <end position="665"/>
    </location>
</feature>
<evidence type="ECO:0000313" key="3">
    <source>
        <dbReference type="EMBL" id="CAD7247053.1"/>
    </source>
</evidence>
<evidence type="ECO:0000256" key="1">
    <source>
        <dbReference type="SAM" id="Phobius"/>
    </source>
</evidence>
<dbReference type="InterPro" id="IPR002591">
    <property type="entry name" value="Phosphodiest/P_Trfase"/>
</dbReference>
<dbReference type="Gene3D" id="3.40.720.10">
    <property type="entry name" value="Alkaline Phosphatase, subunit A"/>
    <property type="match status" value="2"/>
</dbReference>
<keyword evidence="1" id="KW-1133">Transmembrane helix</keyword>
<dbReference type="EMBL" id="CAJPEV010001319">
    <property type="protein sequence ID" value="CAG0892027.1"/>
    <property type="molecule type" value="Genomic_DNA"/>
</dbReference>
<keyword evidence="1" id="KW-0472">Membrane</keyword>
<dbReference type="SUPFAM" id="SSF53649">
    <property type="entry name" value="Alkaline phosphatase-like"/>
    <property type="match status" value="2"/>
</dbReference>
<gene>
    <name evidence="3" type="ORF">DSTB1V02_LOCUS6892</name>
</gene>
<accession>A0A7R9A780</accession>
<organism evidence="3">
    <name type="scientific">Darwinula stevensoni</name>
    <dbReference type="NCBI Taxonomy" id="69355"/>
    <lineage>
        <taxon>Eukaryota</taxon>
        <taxon>Metazoa</taxon>
        <taxon>Ecdysozoa</taxon>
        <taxon>Arthropoda</taxon>
        <taxon>Crustacea</taxon>
        <taxon>Oligostraca</taxon>
        <taxon>Ostracoda</taxon>
        <taxon>Podocopa</taxon>
        <taxon>Podocopida</taxon>
        <taxon>Darwinulocopina</taxon>
        <taxon>Darwinuloidea</taxon>
        <taxon>Darwinulidae</taxon>
        <taxon>Darwinula</taxon>
    </lineage>
</organism>
<dbReference type="InterPro" id="IPR017850">
    <property type="entry name" value="Alkaline_phosphatase_core_sf"/>
</dbReference>
<dbReference type="AlphaFoldDB" id="A0A7R9A780"/>
<dbReference type="Pfam" id="PF01663">
    <property type="entry name" value="Phosphodiest"/>
    <property type="match status" value="2"/>
</dbReference>
<keyword evidence="2" id="KW-0732">Signal</keyword>
<dbReference type="OrthoDB" id="415411at2759"/>
<evidence type="ECO:0000256" key="2">
    <source>
        <dbReference type="SAM" id="SignalP"/>
    </source>
</evidence>
<evidence type="ECO:0000313" key="4">
    <source>
        <dbReference type="Proteomes" id="UP000677054"/>
    </source>
</evidence>